<sequence length="98" mass="10666">MAANSTSRVSRSSCASCASVRNSSCSWYFLRRSASSARGLSPRASSVLAASVSRSVRAPIRRWYWCSLSRWFLRSRIALFVFPAGRASSAHQGGPTGF</sequence>
<name>A0A4Q4T2C3_9PEZI</name>
<evidence type="ECO:0000313" key="1">
    <source>
        <dbReference type="EMBL" id="RYO94214.1"/>
    </source>
</evidence>
<organism evidence="1 2">
    <name type="scientific">Monosporascus ibericus</name>
    <dbReference type="NCBI Taxonomy" id="155417"/>
    <lineage>
        <taxon>Eukaryota</taxon>
        <taxon>Fungi</taxon>
        <taxon>Dikarya</taxon>
        <taxon>Ascomycota</taxon>
        <taxon>Pezizomycotina</taxon>
        <taxon>Sordariomycetes</taxon>
        <taxon>Xylariomycetidae</taxon>
        <taxon>Xylariales</taxon>
        <taxon>Xylariales incertae sedis</taxon>
        <taxon>Monosporascus</taxon>
    </lineage>
</organism>
<proteinExistence type="predicted"/>
<accession>A0A4Q4T2C3</accession>
<evidence type="ECO:0000313" key="2">
    <source>
        <dbReference type="Proteomes" id="UP000293360"/>
    </source>
</evidence>
<reference evidence="1 2" key="1">
    <citation type="submission" date="2018-06" db="EMBL/GenBank/DDBJ databases">
        <title>Complete Genomes of Monosporascus.</title>
        <authorList>
            <person name="Robinson A.J."/>
            <person name="Natvig D.O."/>
        </authorList>
    </citation>
    <scope>NUCLEOTIDE SEQUENCE [LARGE SCALE GENOMIC DNA]</scope>
    <source>
        <strain evidence="1 2">CBS 110550</strain>
    </source>
</reference>
<comment type="caution">
    <text evidence="1">The sequence shown here is derived from an EMBL/GenBank/DDBJ whole genome shotgun (WGS) entry which is preliminary data.</text>
</comment>
<dbReference type="Proteomes" id="UP000293360">
    <property type="component" value="Unassembled WGS sequence"/>
</dbReference>
<keyword evidence="2" id="KW-1185">Reference proteome</keyword>
<dbReference type="AlphaFoldDB" id="A0A4Q4T2C3"/>
<gene>
    <name evidence="1" type="ORF">DL764_007872</name>
</gene>
<protein>
    <submittedName>
        <fullName evidence="1">Uncharacterized protein</fullName>
    </submittedName>
</protein>
<dbReference type="EMBL" id="QJNU01000571">
    <property type="protein sequence ID" value="RYO94214.1"/>
    <property type="molecule type" value="Genomic_DNA"/>
</dbReference>